<dbReference type="AlphaFoldDB" id="A0A183C2D5"/>
<protein>
    <submittedName>
        <fullName evidence="3">Short neuropeptide F</fullName>
    </submittedName>
</protein>
<organism evidence="2 3">
    <name type="scientific">Globodera pallida</name>
    <name type="common">Potato cyst nematode worm</name>
    <name type="synonym">Heterodera pallida</name>
    <dbReference type="NCBI Taxonomy" id="36090"/>
    <lineage>
        <taxon>Eukaryota</taxon>
        <taxon>Metazoa</taxon>
        <taxon>Ecdysozoa</taxon>
        <taxon>Nematoda</taxon>
        <taxon>Chromadorea</taxon>
        <taxon>Rhabditida</taxon>
        <taxon>Tylenchina</taxon>
        <taxon>Tylenchomorpha</taxon>
        <taxon>Tylenchoidea</taxon>
        <taxon>Heteroderidae</taxon>
        <taxon>Heteroderinae</taxon>
        <taxon>Globodera</taxon>
    </lineage>
</organism>
<evidence type="ECO:0000256" key="1">
    <source>
        <dbReference type="SAM" id="SignalP"/>
    </source>
</evidence>
<proteinExistence type="predicted"/>
<sequence length="126" mass="14531">MTSKGALLSFVLTLLTVDAYPAFYMVRNLPQLQHPQNALQSSELSRLRPSKRAFDRLDASPFDFDSISKRFSDDELAAMPLNDLYLSSPYAFGPFRKRSFDRLEESAFFGQKRKRSFGPERILRDN</sequence>
<dbReference type="Proteomes" id="UP000050741">
    <property type="component" value="Unassembled WGS sequence"/>
</dbReference>
<keyword evidence="1" id="KW-0732">Signal</keyword>
<feature type="signal peptide" evidence="1">
    <location>
        <begin position="1"/>
        <end position="19"/>
    </location>
</feature>
<dbReference type="WBParaSite" id="GPLIN_000702900">
    <property type="protein sequence ID" value="GPLIN_000702900"/>
    <property type="gene ID" value="GPLIN_000702900"/>
</dbReference>
<reference evidence="3" key="2">
    <citation type="submission" date="2016-06" db="UniProtKB">
        <authorList>
            <consortium name="WormBaseParasite"/>
        </authorList>
    </citation>
    <scope>IDENTIFICATION</scope>
</reference>
<name>A0A183C2D5_GLOPA</name>
<evidence type="ECO:0000313" key="2">
    <source>
        <dbReference type="Proteomes" id="UP000050741"/>
    </source>
</evidence>
<feature type="chain" id="PRO_5008146966" evidence="1">
    <location>
        <begin position="20"/>
        <end position="126"/>
    </location>
</feature>
<reference evidence="2" key="1">
    <citation type="submission" date="2014-05" db="EMBL/GenBank/DDBJ databases">
        <title>The genome and life-stage specific transcriptomes of Globodera pallida elucidate key aspects of plant parasitism by a cyst nematode.</title>
        <authorList>
            <person name="Cotton J.A."/>
            <person name="Lilley C.J."/>
            <person name="Jones L.M."/>
            <person name="Kikuchi T."/>
            <person name="Reid A.J."/>
            <person name="Thorpe P."/>
            <person name="Tsai I.J."/>
            <person name="Beasley H."/>
            <person name="Blok V."/>
            <person name="Cock P.J.A."/>
            <person name="Van den Akker S.E."/>
            <person name="Holroyd N."/>
            <person name="Hunt M."/>
            <person name="Mantelin S."/>
            <person name="Naghra H."/>
            <person name="Pain A."/>
            <person name="Palomares-Rius J.E."/>
            <person name="Zarowiecki M."/>
            <person name="Berriman M."/>
            <person name="Jones J.T."/>
            <person name="Urwin P.E."/>
        </authorList>
    </citation>
    <scope>NUCLEOTIDE SEQUENCE [LARGE SCALE GENOMIC DNA]</scope>
    <source>
        <strain evidence="2">Lindley</strain>
    </source>
</reference>
<keyword evidence="2" id="KW-1185">Reference proteome</keyword>
<accession>A0A183C2D5</accession>
<evidence type="ECO:0000313" key="3">
    <source>
        <dbReference type="WBParaSite" id="GPLIN_000702900"/>
    </source>
</evidence>